<dbReference type="GO" id="GO:0016301">
    <property type="term" value="F:kinase activity"/>
    <property type="evidence" value="ECO:0007669"/>
    <property type="project" value="TreeGrafter"/>
</dbReference>
<keyword evidence="3" id="KW-1185">Reference proteome</keyword>
<dbReference type="PANTHER" id="PTHR40398:SF1">
    <property type="entry name" value="PTS SYSTEM GLUCITOL_SORBITOL-SPECIFIC EIIA COMPONENT"/>
    <property type="match status" value="1"/>
</dbReference>
<dbReference type="PROSITE" id="PS51097">
    <property type="entry name" value="PTS_EIIA_TYPE_5"/>
    <property type="match status" value="1"/>
</dbReference>
<dbReference type="Proteomes" id="UP000717624">
    <property type="component" value="Unassembled WGS sequence"/>
</dbReference>
<dbReference type="EMBL" id="JAFBEB010000014">
    <property type="protein sequence ID" value="MBM7591691.1"/>
    <property type="molecule type" value="Genomic_DNA"/>
</dbReference>
<dbReference type="GO" id="GO:0009401">
    <property type="term" value="P:phosphoenolpyruvate-dependent sugar phosphotransferase system"/>
    <property type="evidence" value="ECO:0007669"/>
    <property type="project" value="InterPro"/>
</dbReference>
<feature type="modified residue" description="Phosphohistidine; by HPr" evidence="1">
    <location>
        <position position="43"/>
    </location>
</feature>
<dbReference type="SUPFAM" id="SSF141530">
    <property type="entry name" value="PTSIIA/GutA-like"/>
    <property type="match status" value="1"/>
</dbReference>
<evidence type="ECO:0000313" key="2">
    <source>
        <dbReference type="EMBL" id="MBM7591691.1"/>
    </source>
</evidence>
<organism evidence="2 3">
    <name type="scientific">Brevibacillus fulvus</name>
    <dbReference type="NCBI Taxonomy" id="1125967"/>
    <lineage>
        <taxon>Bacteria</taxon>
        <taxon>Bacillati</taxon>
        <taxon>Bacillota</taxon>
        <taxon>Bacilli</taxon>
        <taxon>Bacillales</taxon>
        <taxon>Paenibacillaceae</taxon>
        <taxon>Brevibacillus</taxon>
    </lineage>
</organism>
<sequence>MKTIFAAKVVEVGAEVQLFLEEKMMVLFDQTAPADLRDIAVVHQGGVLREEIEAGDELVINGEGYRIHFVGSKANQTIRELGHATIAFNGMDNSDMPGTICVEDKLLPTIDISAEILFRKRNGS</sequence>
<evidence type="ECO:0000313" key="3">
    <source>
        <dbReference type="Proteomes" id="UP000717624"/>
    </source>
</evidence>
<evidence type="ECO:0000256" key="1">
    <source>
        <dbReference type="PROSITE-ProRule" id="PRU00420"/>
    </source>
</evidence>
<comment type="caution">
    <text evidence="2">The sequence shown here is derived from an EMBL/GenBank/DDBJ whole genome shotgun (WGS) entry which is preliminary data.</text>
</comment>
<dbReference type="InterPro" id="IPR036665">
    <property type="entry name" value="PTS_IIA_glucitol/sorbitol_sf"/>
</dbReference>
<accession>A0A939BWD2</accession>
<dbReference type="Gene3D" id="2.40.33.40">
    <property type="entry name" value="Phosphotransferase system, glucitol/sorbitol-specific IIA component"/>
    <property type="match status" value="1"/>
</dbReference>
<name>A0A939BWD2_9BACL</name>
<dbReference type="AlphaFoldDB" id="A0A939BWD2"/>
<dbReference type="GO" id="GO:0005737">
    <property type="term" value="C:cytoplasm"/>
    <property type="evidence" value="ECO:0007669"/>
    <property type="project" value="InterPro"/>
</dbReference>
<dbReference type="PANTHER" id="PTHR40398">
    <property type="entry name" value="PTS SYSTEM GLUCITOL/SORBITOL-SPECIFIC EIIA COMPONENT"/>
    <property type="match status" value="1"/>
</dbReference>
<dbReference type="GO" id="GO:0008982">
    <property type="term" value="F:protein-N(PI)-phosphohistidine-sugar phosphotransferase activity"/>
    <property type="evidence" value="ECO:0007669"/>
    <property type="project" value="InterPro"/>
</dbReference>
<proteinExistence type="predicted"/>
<dbReference type="RefSeq" id="WP_204519389.1">
    <property type="nucleotide sequence ID" value="NZ_BAABIN010000012.1"/>
</dbReference>
<protein>
    <submittedName>
        <fullName evidence="2">PTS system glucitol/sorbitol-specific IIA component</fullName>
    </submittedName>
</protein>
<dbReference type="Pfam" id="PF03829">
    <property type="entry name" value="PTSIIA_gutA"/>
    <property type="match status" value="1"/>
</dbReference>
<dbReference type="InterPro" id="IPR004716">
    <property type="entry name" value="PTS_IIA_glucitol/sorbitol-sp"/>
</dbReference>
<reference evidence="2" key="1">
    <citation type="submission" date="2021-01" db="EMBL/GenBank/DDBJ databases">
        <title>Genomic Encyclopedia of Type Strains, Phase IV (KMG-IV): sequencing the most valuable type-strain genomes for metagenomic binning, comparative biology and taxonomic classification.</title>
        <authorList>
            <person name="Goeker M."/>
        </authorList>
    </citation>
    <scope>NUCLEOTIDE SEQUENCE</scope>
    <source>
        <strain evidence="2">DSM 25523</strain>
    </source>
</reference>
<gene>
    <name evidence="2" type="ORF">JOD01_003342</name>
</gene>